<gene>
    <name evidence="15" type="ORF">DEM25_012305</name>
</gene>
<feature type="transmembrane region" description="Helical" evidence="14">
    <location>
        <begin position="34"/>
        <end position="54"/>
    </location>
</feature>
<evidence type="ECO:0000256" key="8">
    <source>
        <dbReference type="ARBA" id="ARBA00022927"/>
    </source>
</evidence>
<evidence type="ECO:0000313" key="15">
    <source>
        <dbReference type="EMBL" id="RKF06387.1"/>
    </source>
</evidence>
<dbReference type="PRINTS" id="PR00950">
    <property type="entry name" value="TYPE3IMSPROT"/>
</dbReference>
<evidence type="ECO:0000256" key="6">
    <source>
        <dbReference type="ARBA" id="ARBA00022692"/>
    </source>
</evidence>
<dbReference type="RefSeq" id="WP_109766032.1">
    <property type="nucleotide sequence ID" value="NZ_JASHJQ010000002.1"/>
</dbReference>
<dbReference type="PANTHER" id="PTHR30531">
    <property type="entry name" value="FLAGELLAR BIOSYNTHETIC PROTEIN FLHB"/>
    <property type="match status" value="1"/>
</dbReference>
<accession>A0A3A8A7U3</accession>
<dbReference type="Gene3D" id="6.10.250.2080">
    <property type="match status" value="1"/>
</dbReference>
<feature type="transmembrane region" description="Helical" evidence="14">
    <location>
        <begin position="148"/>
        <end position="171"/>
    </location>
</feature>
<dbReference type="EMBL" id="QFWV02000007">
    <property type="protein sequence ID" value="RKF06387.1"/>
    <property type="molecule type" value="Genomic_DNA"/>
</dbReference>
<comment type="similarity">
    <text evidence="2">Belongs to the type III secretion exporter family.</text>
</comment>
<keyword evidence="5" id="KW-1003">Cell membrane</keyword>
<dbReference type="InterPro" id="IPR006135">
    <property type="entry name" value="T3SS_substrate_exporter"/>
</dbReference>
<keyword evidence="8" id="KW-0653">Protein transport</keyword>
<name>A0A3A8A7U3_9HYPH</name>
<evidence type="ECO:0000256" key="13">
    <source>
        <dbReference type="SAM" id="MobiDB-lite"/>
    </source>
</evidence>
<reference evidence="15 16" key="1">
    <citation type="journal article" date="2018" name="Int. J. Syst. Bacteriol.">
        <title>Oceaniradius stylonemae gen. nov., sp. nov., isolated from a red alga, Stylonema cornu-cervi.</title>
        <authorList>
            <person name="Jeong S."/>
        </authorList>
    </citation>
    <scope>NUCLEOTIDE SEQUENCE [LARGE SCALE GENOMIC DNA]</scope>
    <source>
        <strain evidence="15 16">StC1</strain>
    </source>
</reference>
<protein>
    <recommendedName>
        <fullName evidence="3">Flagellar biosynthetic protein FlhB</fullName>
    </recommendedName>
</protein>
<keyword evidence="4" id="KW-0813">Transport</keyword>
<keyword evidence="7" id="KW-1005">Bacterial flagellum biogenesis</keyword>
<dbReference type="FunFam" id="3.40.1690.10:FF:000001">
    <property type="entry name" value="Flagellar biosynthetic protein FlhB"/>
    <property type="match status" value="1"/>
</dbReference>
<organism evidence="15 16">
    <name type="scientific">Oceaniradius stylonematis</name>
    <dbReference type="NCBI Taxonomy" id="2184161"/>
    <lineage>
        <taxon>Bacteria</taxon>
        <taxon>Pseudomonadati</taxon>
        <taxon>Pseudomonadota</taxon>
        <taxon>Alphaproteobacteria</taxon>
        <taxon>Hyphomicrobiales</taxon>
        <taxon>Ahrensiaceae</taxon>
        <taxon>Oceaniradius</taxon>
    </lineage>
</organism>
<keyword evidence="11" id="KW-1006">Bacterial flagellum protein export</keyword>
<evidence type="ECO:0000256" key="3">
    <source>
        <dbReference type="ARBA" id="ARBA00021622"/>
    </source>
</evidence>
<dbReference type="PANTHER" id="PTHR30531:SF12">
    <property type="entry name" value="FLAGELLAR BIOSYNTHETIC PROTEIN FLHB"/>
    <property type="match status" value="1"/>
</dbReference>
<keyword evidence="6 14" id="KW-0812">Transmembrane</keyword>
<dbReference type="Gene3D" id="3.40.1690.10">
    <property type="entry name" value="secretion proteins EscU"/>
    <property type="match status" value="1"/>
</dbReference>
<keyword evidence="15" id="KW-0969">Cilium</keyword>
<comment type="function">
    <text evidence="12">Required for formation of the rod structure in the basal body of the flagellar apparatus. Together with FliI and FliH, may constitute the export apparatus of flagellin.</text>
</comment>
<evidence type="ECO:0000313" key="16">
    <source>
        <dbReference type="Proteomes" id="UP000246132"/>
    </source>
</evidence>
<dbReference type="OrthoDB" id="9807950at2"/>
<dbReference type="Pfam" id="PF01312">
    <property type="entry name" value="Bac_export_2"/>
    <property type="match status" value="1"/>
</dbReference>
<evidence type="ECO:0000256" key="9">
    <source>
        <dbReference type="ARBA" id="ARBA00022989"/>
    </source>
</evidence>
<feature type="compositionally biased region" description="Basic and acidic residues" evidence="13">
    <location>
        <begin position="7"/>
        <end position="24"/>
    </location>
</feature>
<feature type="region of interest" description="Disordered" evidence="13">
    <location>
        <begin position="1"/>
        <end position="24"/>
    </location>
</feature>
<feature type="transmembrane region" description="Helical" evidence="14">
    <location>
        <begin position="90"/>
        <end position="112"/>
    </location>
</feature>
<dbReference type="Proteomes" id="UP000246132">
    <property type="component" value="Unassembled WGS sequence"/>
</dbReference>
<evidence type="ECO:0000256" key="10">
    <source>
        <dbReference type="ARBA" id="ARBA00023136"/>
    </source>
</evidence>
<keyword evidence="10 14" id="KW-0472">Membrane</keyword>
<evidence type="ECO:0000256" key="7">
    <source>
        <dbReference type="ARBA" id="ARBA00022795"/>
    </source>
</evidence>
<proteinExistence type="inferred from homology"/>
<evidence type="ECO:0000256" key="1">
    <source>
        <dbReference type="ARBA" id="ARBA00004651"/>
    </source>
</evidence>
<evidence type="ECO:0000256" key="12">
    <source>
        <dbReference type="ARBA" id="ARBA00025078"/>
    </source>
</evidence>
<evidence type="ECO:0000256" key="4">
    <source>
        <dbReference type="ARBA" id="ARBA00022448"/>
    </source>
</evidence>
<dbReference type="AlphaFoldDB" id="A0A3A8A7U3"/>
<evidence type="ECO:0000256" key="11">
    <source>
        <dbReference type="ARBA" id="ARBA00023225"/>
    </source>
</evidence>
<keyword evidence="16" id="KW-1185">Reference proteome</keyword>
<evidence type="ECO:0000256" key="5">
    <source>
        <dbReference type="ARBA" id="ARBA00022475"/>
    </source>
</evidence>
<feature type="transmembrane region" description="Helical" evidence="14">
    <location>
        <begin position="191"/>
        <end position="213"/>
    </location>
</feature>
<dbReference type="GO" id="GO:0009306">
    <property type="term" value="P:protein secretion"/>
    <property type="evidence" value="ECO:0007669"/>
    <property type="project" value="InterPro"/>
</dbReference>
<dbReference type="InterPro" id="IPR029025">
    <property type="entry name" value="T3SS_substrate_exporter_C"/>
</dbReference>
<comment type="caution">
    <text evidence="15">The sequence shown here is derived from an EMBL/GenBank/DDBJ whole genome shotgun (WGS) entry which is preliminary data.</text>
</comment>
<keyword evidence="15" id="KW-0282">Flagellum</keyword>
<comment type="subcellular location">
    <subcellularLocation>
        <location evidence="1">Cell membrane</location>
        <topology evidence="1">Multi-pass membrane protein</topology>
    </subcellularLocation>
</comment>
<evidence type="ECO:0000256" key="2">
    <source>
        <dbReference type="ARBA" id="ARBA00010690"/>
    </source>
</evidence>
<dbReference type="GO" id="GO:0044781">
    <property type="term" value="P:bacterial-type flagellum organization"/>
    <property type="evidence" value="ECO:0007669"/>
    <property type="project" value="UniProtKB-KW"/>
</dbReference>
<evidence type="ECO:0000256" key="14">
    <source>
        <dbReference type="SAM" id="Phobius"/>
    </source>
</evidence>
<dbReference type="SUPFAM" id="SSF160544">
    <property type="entry name" value="EscU C-terminal domain-like"/>
    <property type="match status" value="1"/>
</dbReference>
<sequence length="354" mass="39054">MADEDDKDSKTEEPTEKKKQDAIEKGQTAFSKELPVLFTLTAITAIIGFASNALTANLKTQLEILLDRAGQYSLATTADTMTVMTRYFEVTMVILAPVLLGLAFAGLAGSFAQNPPRIVFKRIKPELSRISLKKGFERMFGAKGWAEFFKVLAKIAFTGGCVVAFAGGIMPVLAEGPITSSEIFLAQVARILFGLLFTMVLAMAVIAVADLLWTNREWLKDLRMSHKEIRDEHKQAEGDPLMKARMQSVARERARKRMMGAVPNATLVLTNPTHYAIALRYNPPTDPAPVVVAKGQDLIAQRIKEIAAENEVMVHENPPLTRAMYKAVGIDQTIPPEFFEAVAEIIVYLNKKKA</sequence>
<keyword evidence="9 14" id="KW-1133">Transmembrane helix</keyword>
<dbReference type="GO" id="GO:0005886">
    <property type="term" value="C:plasma membrane"/>
    <property type="evidence" value="ECO:0007669"/>
    <property type="project" value="UniProtKB-SubCell"/>
</dbReference>
<keyword evidence="15" id="KW-0966">Cell projection</keyword>